<feature type="domain" description="STAS" evidence="1">
    <location>
        <begin position="19"/>
        <end position="114"/>
    </location>
</feature>
<reference evidence="2" key="1">
    <citation type="submission" date="2023-07" db="EMBL/GenBank/DDBJ databases">
        <title>Sequencing the genomes of 1000 actinobacteria strains.</title>
        <authorList>
            <person name="Klenk H.-P."/>
        </authorList>
    </citation>
    <scope>NUCLEOTIDE SEQUENCE</scope>
    <source>
        <strain evidence="2">DSM 44707</strain>
    </source>
</reference>
<dbReference type="Proteomes" id="UP001183643">
    <property type="component" value="Unassembled WGS sequence"/>
</dbReference>
<sequence length="114" mass="12127">MPQTSDRQPSLVDIERGDDGTLVVVPHGTVGAEHAGPLRRILVQAFRRERPSLVILDLADVAAVDPINLGTLIAAGEIAADQRVPIYYDNPPPILAGQLAAAGIPHQHVRTTDS</sequence>
<keyword evidence="3" id="KW-1185">Reference proteome</keyword>
<dbReference type="Gene3D" id="3.30.750.24">
    <property type="entry name" value="STAS domain"/>
    <property type="match status" value="1"/>
</dbReference>
<gene>
    <name evidence="2" type="ORF">J2S41_004829</name>
</gene>
<evidence type="ECO:0000313" key="3">
    <source>
        <dbReference type="Proteomes" id="UP001183643"/>
    </source>
</evidence>
<name>A0AAE4CAX5_9ACTN</name>
<organism evidence="2 3">
    <name type="scientific">Catenuloplanes atrovinosus</name>
    <dbReference type="NCBI Taxonomy" id="137266"/>
    <lineage>
        <taxon>Bacteria</taxon>
        <taxon>Bacillati</taxon>
        <taxon>Actinomycetota</taxon>
        <taxon>Actinomycetes</taxon>
        <taxon>Micromonosporales</taxon>
        <taxon>Micromonosporaceae</taxon>
        <taxon>Catenuloplanes</taxon>
    </lineage>
</organism>
<dbReference type="InterPro" id="IPR002645">
    <property type="entry name" value="STAS_dom"/>
</dbReference>
<dbReference type="PROSITE" id="PS50801">
    <property type="entry name" value="STAS"/>
    <property type="match status" value="1"/>
</dbReference>
<dbReference type="RefSeq" id="WP_310370727.1">
    <property type="nucleotide sequence ID" value="NZ_JAVDYB010000001.1"/>
</dbReference>
<protein>
    <submittedName>
        <fullName evidence="2">Anti-anti-sigma regulatory factor</fullName>
    </submittedName>
</protein>
<dbReference type="EMBL" id="JAVDYB010000001">
    <property type="protein sequence ID" value="MDR7278051.1"/>
    <property type="molecule type" value="Genomic_DNA"/>
</dbReference>
<proteinExistence type="predicted"/>
<dbReference type="AlphaFoldDB" id="A0AAE4CAX5"/>
<comment type="caution">
    <text evidence="2">The sequence shown here is derived from an EMBL/GenBank/DDBJ whole genome shotgun (WGS) entry which is preliminary data.</text>
</comment>
<accession>A0AAE4CAX5</accession>
<dbReference type="InterPro" id="IPR036513">
    <property type="entry name" value="STAS_dom_sf"/>
</dbReference>
<dbReference type="SUPFAM" id="SSF52091">
    <property type="entry name" value="SpoIIaa-like"/>
    <property type="match status" value="1"/>
</dbReference>
<evidence type="ECO:0000259" key="1">
    <source>
        <dbReference type="PROSITE" id="PS50801"/>
    </source>
</evidence>
<evidence type="ECO:0000313" key="2">
    <source>
        <dbReference type="EMBL" id="MDR7278051.1"/>
    </source>
</evidence>